<dbReference type="PANTHER" id="PTHR33608">
    <property type="entry name" value="BLL2464 PROTEIN"/>
    <property type="match status" value="1"/>
</dbReference>
<dbReference type="EMBL" id="AUZY01000388">
    <property type="protein sequence ID" value="EQD78834.1"/>
    <property type="molecule type" value="Genomic_DNA"/>
</dbReference>
<protein>
    <submittedName>
        <fullName evidence="2">Protein containing DUF58</fullName>
    </submittedName>
</protein>
<sequence>FAAAAALFVVGVAERNPVPILVGFPLLLAPIAAPLVGSRAAPTAAVRGEVRGTATEVAVEYRIAPERPLLPADLRVVVPPPGNLVERAPVRAEIDGRDLLLHLAWGAAEPTVSVVPVPEVGWEDPLGLVVRPVAATGDPLTVERYPPELHRSGVVRLEHTIPLPGESRSRALGASGEFFGIREAYPDDPPRLINWVASARAGRRLANEFQVERTGDVLIVLDARPSSLGPALDRRLLGISRAAAYGLADAFLREKTRVGLAIFGEFLTALPLSAGRTHRLRIHQLLLATEVAPVAGPAERCAVSLGRYYPPGMTT</sequence>
<accession>T1DBL0</accession>
<evidence type="ECO:0000259" key="1">
    <source>
        <dbReference type="Pfam" id="PF01882"/>
    </source>
</evidence>
<gene>
    <name evidence="2" type="ORF">B1B_00511</name>
</gene>
<comment type="caution">
    <text evidence="2">The sequence shown here is derived from an EMBL/GenBank/DDBJ whole genome shotgun (WGS) entry which is preliminary data.</text>
</comment>
<name>T1DBL0_9ZZZZ</name>
<dbReference type="InterPro" id="IPR002881">
    <property type="entry name" value="DUF58"/>
</dbReference>
<feature type="domain" description="DUF58" evidence="1">
    <location>
        <begin position="182"/>
        <end position="290"/>
    </location>
</feature>
<dbReference type="PANTHER" id="PTHR33608:SF6">
    <property type="entry name" value="BLL2464 PROTEIN"/>
    <property type="match status" value="1"/>
</dbReference>
<dbReference type="AlphaFoldDB" id="T1DBL0"/>
<reference evidence="2" key="2">
    <citation type="journal article" date="2014" name="ISME J.">
        <title>Microbial stratification in low pH oxic and suboxic macroscopic growths along an acid mine drainage.</title>
        <authorList>
            <person name="Mendez-Garcia C."/>
            <person name="Mesa V."/>
            <person name="Sprenger R.R."/>
            <person name="Richter M."/>
            <person name="Diez M.S."/>
            <person name="Solano J."/>
            <person name="Bargiela R."/>
            <person name="Golyshina O.V."/>
            <person name="Manteca A."/>
            <person name="Ramos J.L."/>
            <person name="Gallego J.R."/>
            <person name="Llorente I."/>
            <person name="Martins Dos Santos V.A."/>
            <person name="Jensen O.N."/>
            <person name="Pelaez A.I."/>
            <person name="Sanchez J."/>
            <person name="Ferrer M."/>
        </authorList>
    </citation>
    <scope>NUCLEOTIDE SEQUENCE</scope>
</reference>
<dbReference type="Pfam" id="PF01882">
    <property type="entry name" value="DUF58"/>
    <property type="match status" value="1"/>
</dbReference>
<feature type="non-terminal residue" evidence="2">
    <location>
        <position position="315"/>
    </location>
</feature>
<reference evidence="2" key="1">
    <citation type="submission" date="2013-08" db="EMBL/GenBank/DDBJ databases">
        <authorList>
            <person name="Mendez C."/>
            <person name="Richter M."/>
            <person name="Ferrer M."/>
            <person name="Sanchez J."/>
        </authorList>
    </citation>
    <scope>NUCLEOTIDE SEQUENCE</scope>
</reference>
<evidence type="ECO:0000313" key="2">
    <source>
        <dbReference type="EMBL" id="EQD78834.1"/>
    </source>
</evidence>
<proteinExistence type="predicted"/>
<feature type="non-terminal residue" evidence="2">
    <location>
        <position position="1"/>
    </location>
</feature>
<organism evidence="2">
    <name type="scientific">mine drainage metagenome</name>
    <dbReference type="NCBI Taxonomy" id="410659"/>
    <lineage>
        <taxon>unclassified sequences</taxon>
        <taxon>metagenomes</taxon>
        <taxon>ecological metagenomes</taxon>
    </lineage>
</organism>